<sequence>MPPAAAAPQPTSFELKSAQWPVVALLLRGTDWALLQQDWAQRFGGSTEFFDHDPLLVDLSALPAEATPDLEALAVFLHAQRLRPLAYRGGSEAQRQAAERLGWACADEAQAWQAMACAPAPATPPAATPAPSVAPPMASALVVDRPLRSGQQVYARGRDLIVTAMVNPGAEVVADGHIHVYAPLRGKAIAGARGDVSARIFARVLEAELVSIAGVYRTSEVPLPDEVRGKAAQIRLDSGEHGDRLLIEPLA</sequence>
<dbReference type="Proteomes" id="UP000295510">
    <property type="component" value="Unassembled WGS sequence"/>
</dbReference>
<evidence type="ECO:0000259" key="8">
    <source>
        <dbReference type="Pfam" id="PF05209"/>
    </source>
</evidence>
<dbReference type="RefSeq" id="WP_133596075.1">
    <property type="nucleotide sequence ID" value="NZ_SNYL01000003.1"/>
</dbReference>
<dbReference type="Pfam" id="PF03775">
    <property type="entry name" value="MinC_C"/>
    <property type="match status" value="1"/>
</dbReference>
<keyword evidence="2 6" id="KW-0132">Cell division</keyword>
<accession>A0A4R6UGY2</accession>
<evidence type="ECO:0000256" key="6">
    <source>
        <dbReference type="HAMAP-Rule" id="MF_00267"/>
    </source>
</evidence>
<dbReference type="GO" id="GO:0051302">
    <property type="term" value="P:regulation of cell division"/>
    <property type="evidence" value="ECO:0007669"/>
    <property type="project" value="InterPro"/>
</dbReference>
<evidence type="ECO:0000256" key="3">
    <source>
        <dbReference type="ARBA" id="ARBA00023210"/>
    </source>
</evidence>
<comment type="function">
    <text evidence="5 6">Cell division inhibitor that blocks the formation of polar Z ring septums. Rapidly oscillates between the poles of the cell to destabilize FtsZ filaments that have formed before they mature into polar Z rings. Prevents FtsZ polymerization.</text>
</comment>
<gene>
    <name evidence="6" type="primary">minC</name>
    <name evidence="9" type="ORF">DFR43_103227</name>
</gene>
<dbReference type="PANTHER" id="PTHR34108:SF1">
    <property type="entry name" value="SEPTUM SITE-DETERMINING PROTEIN MINC"/>
    <property type="match status" value="1"/>
</dbReference>
<comment type="caution">
    <text evidence="9">The sequence shown here is derived from an EMBL/GenBank/DDBJ whole genome shotgun (WGS) entry which is preliminary data.</text>
</comment>
<dbReference type="GO" id="GO:0000902">
    <property type="term" value="P:cell morphogenesis"/>
    <property type="evidence" value="ECO:0007669"/>
    <property type="project" value="InterPro"/>
</dbReference>
<dbReference type="GO" id="GO:0000917">
    <property type="term" value="P:division septum assembly"/>
    <property type="evidence" value="ECO:0007669"/>
    <property type="project" value="UniProtKB-KW"/>
</dbReference>
<dbReference type="SUPFAM" id="SSF63848">
    <property type="entry name" value="Cell-division inhibitor MinC, C-terminal domain"/>
    <property type="match status" value="1"/>
</dbReference>
<name>A0A4R6UGY2_9BURK</name>
<protein>
    <recommendedName>
        <fullName evidence="6">Probable septum site-determining protein MinC</fullName>
    </recommendedName>
</protein>
<keyword evidence="10" id="KW-1185">Reference proteome</keyword>
<dbReference type="NCBIfam" id="TIGR01222">
    <property type="entry name" value="minC"/>
    <property type="match status" value="1"/>
</dbReference>
<dbReference type="PANTHER" id="PTHR34108">
    <property type="entry name" value="SEPTUM SITE-DETERMINING PROTEIN MINC"/>
    <property type="match status" value="1"/>
</dbReference>
<comment type="subunit">
    <text evidence="6">Interacts with MinD and FtsZ.</text>
</comment>
<feature type="domain" description="Septum formation inhibitor MinC C-terminal" evidence="7">
    <location>
        <begin position="142"/>
        <end position="238"/>
    </location>
</feature>
<evidence type="ECO:0000256" key="2">
    <source>
        <dbReference type="ARBA" id="ARBA00022618"/>
    </source>
</evidence>
<evidence type="ECO:0000313" key="10">
    <source>
        <dbReference type="Proteomes" id="UP000295510"/>
    </source>
</evidence>
<dbReference type="InterPro" id="IPR016098">
    <property type="entry name" value="CAP/MinC_C"/>
</dbReference>
<evidence type="ECO:0000256" key="5">
    <source>
        <dbReference type="ARBA" id="ARBA00025606"/>
    </source>
</evidence>
<evidence type="ECO:0000313" key="9">
    <source>
        <dbReference type="EMBL" id="TDQ44483.1"/>
    </source>
</evidence>
<dbReference type="InterPro" id="IPR036145">
    <property type="entry name" value="MinC_C_sf"/>
</dbReference>
<proteinExistence type="inferred from homology"/>
<dbReference type="InterPro" id="IPR013033">
    <property type="entry name" value="MinC"/>
</dbReference>
<dbReference type="OrthoDB" id="9794530at2"/>
<dbReference type="AlphaFoldDB" id="A0A4R6UGY2"/>
<dbReference type="GO" id="GO:1901891">
    <property type="term" value="P:regulation of cell septum assembly"/>
    <property type="evidence" value="ECO:0007669"/>
    <property type="project" value="InterPro"/>
</dbReference>
<keyword evidence="4 6" id="KW-0131">Cell cycle</keyword>
<dbReference type="InterPro" id="IPR005526">
    <property type="entry name" value="Septum_form_inhib_MinC_C"/>
</dbReference>
<dbReference type="InterPro" id="IPR007874">
    <property type="entry name" value="MinC_N"/>
</dbReference>
<evidence type="ECO:0000259" key="7">
    <source>
        <dbReference type="Pfam" id="PF03775"/>
    </source>
</evidence>
<comment type="similarity">
    <text evidence="1 6">Belongs to the MinC family.</text>
</comment>
<dbReference type="Gene3D" id="3.30.70.260">
    <property type="match status" value="1"/>
</dbReference>
<dbReference type="HAMAP" id="MF_00267">
    <property type="entry name" value="MinC"/>
    <property type="match status" value="1"/>
</dbReference>
<keyword evidence="3 6" id="KW-0717">Septation</keyword>
<evidence type="ECO:0000256" key="4">
    <source>
        <dbReference type="ARBA" id="ARBA00023306"/>
    </source>
</evidence>
<dbReference type="Pfam" id="PF05209">
    <property type="entry name" value="MinC_N"/>
    <property type="match status" value="1"/>
</dbReference>
<evidence type="ECO:0000256" key="1">
    <source>
        <dbReference type="ARBA" id="ARBA00006291"/>
    </source>
</evidence>
<reference evidence="9 10" key="1">
    <citation type="submission" date="2019-03" db="EMBL/GenBank/DDBJ databases">
        <title>Genomic Encyclopedia of Type Strains, Phase IV (KMG-IV): sequencing the most valuable type-strain genomes for metagenomic binning, comparative biology and taxonomic classification.</title>
        <authorList>
            <person name="Goeker M."/>
        </authorList>
    </citation>
    <scope>NUCLEOTIDE SEQUENCE [LARGE SCALE GENOMIC DNA]</scope>
    <source>
        <strain evidence="9 10">DSM 19605</strain>
    </source>
</reference>
<dbReference type="Gene3D" id="2.160.20.70">
    <property type="match status" value="1"/>
</dbReference>
<dbReference type="EMBL" id="SNYL01000003">
    <property type="protein sequence ID" value="TDQ44483.1"/>
    <property type="molecule type" value="Genomic_DNA"/>
</dbReference>
<organism evidence="9 10">
    <name type="scientific">Tepidicella xavieri</name>
    <dbReference type="NCBI Taxonomy" id="360241"/>
    <lineage>
        <taxon>Bacteria</taxon>
        <taxon>Pseudomonadati</taxon>
        <taxon>Pseudomonadota</taxon>
        <taxon>Betaproteobacteria</taxon>
        <taxon>Burkholderiales</taxon>
        <taxon>Tepidicella</taxon>
    </lineage>
</organism>
<feature type="domain" description="Septum formation inhibitor MinC N-terminal" evidence="8">
    <location>
        <begin position="13"/>
        <end position="84"/>
    </location>
</feature>